<dbReference type="SUPFAM" id="SSF143120">
    <property type="entry name" value="YefM-like"/>
    <property type="match status" value="1"/>
</dbReference>
<comment type="caution">
    <text evidence="3">The sequence shown here is derived from an EMBL/GenBank/DDBJ whole genome shotgun (WGS) entry which is preliminary data.</text>
</comment>
<comment type="similarity">
    <text evidence="1 2">Belongs to the phD/YefM antitoxin family.</text>
</comment>
<gene>
    <name evidence="3" type="ORF">HGG74_11350</name>
</gene>
<dbReference type="InterPro" id="IPR051405">
    <property type="entry name" value="phD/YefM_antitoxin"/>
</dbReference>
<dbReference type="Pfam" id="PF02604">
    <property type="entry name" value="PhdYeFM_antitox"/>
    <property type="match status" value="1"/>
</dbReference>
<protein>
    <recommendedName>
        <fullName evidence="2">Antitoxin</fullName>
    </recommendedName>
</protein>
<keyword evidence="4" id="KW-1185">Reference proteome</keyword>
<dbReference type="Proteomes" id="UP000544090">
    <property type="component" value="Unassembled WGS sequence"/>
</dbReference>
<sequence>MTTLPVAEASAALPQLVEQASIARERIEITVGGRRAAVLLGADDYDSLMDTVEILADAGLVRELDRSIREVRDGDVYSLDEVLAALRAAGRLP</sequence>
<organism evidence="3 4">
    <name type="scientific">Arthrobacter mobilis</name>
    <dbReference type="NCBI Taxonomy" id="2724944"/>
    <lineage>
        <taxon>Bacteria</taxon>
        <taxon>Bacillati</taxon>
        <taxon>Actinomycetota</taxon>
        <taxon>Actinomycetes</taxon>
        <taxon>Micrococcales</taxon>
        <taxon>Micrococcaceae</taxon>
        <taxon>Arthrobacter</taxon>
    </lineage>
</organism>
<dbReference type="Gene3D" id="1.10.1220.170">
    <property type="match status" value="1"/>
</dbReference>
<reference evidence="3 4" key="1">
    <citation type="submission" date="2020-04" db="EMBL/GenBank/DDBJ databases">
        <title>Arthrobacter sp. nov.</title>
        <authorList>
            <person name="Liu S."/>
        </authorList>
    </citation>
    <scope>NUCLEOTIDE SEQUENCE [LARGE SCALE GENOMIC DNA]</scope>
    <source>
        <strain evidence="3 4">E918</strain>
    </source>
</reference>
<name>A0A7X6HG92_9MICC</name>
<dbReference type="AlphaFoldDB" id="A0A7X6HG92"/>
<dbReference type="EMBL" id="JAAZSQ010000009">
    <property type="protein sequence ID" value="NKX55127.1"/>
    <property type="molecule type" value="Genomic_DNA"/>
</dbReference>
<accession>A0A7X6HG92</accession>
<dbReference type="Gene3D" id="3.40.1620.10">
    <property type="entry name" value="YefM-like domain"/>
    <property type="match status" value="1"/>
</dbReference>
<evidence type="ECO:0000313" key="3">
    <source>
        <dbReference type="EMBL" id="NKX55127.1"/>
    </source>
</evidence>
<dbReference type="PANTHER" id="PTHR33713">
    <property type="entry name" value="ANTITOXIN YAFN-RELATED"/>
    <property type="match status" value="1"/>
</dbReference>
<evidence type="ECO:0000313" key="4">
    <source>
        <dbReference type="Proteomes" id="UP000544090"/>
    </source>
</evidence>
<dbReference type="InterPro" id="IPR036165">
    <property type="entry name" value="YefM-like_sf"/>
</dbReference>
<evidence type="ECO:0000256" key="2">
    <source>
        <dbReference type="RuleBase" id="RU362080"/>
    </source>
</evidence>
<proteinExistence type="inferred from homology"/>
<dbReference type="PANTHER" id="PTHR33713:SF10">
    <property type="entry name" value="ANTITOXIN YAFN"/>
    <property type="match status" value="1"/>
</dbReference>
<evidence type="ECO:0000256" key="1">
    <source>
        <dbReference type="ARBA" id="ARBA00009981"/>
    </source>
</evidence>
<dbReference type="NCBIfam" id="TIGR01552">
    <property type="entry name" value="phd_fam"/>
    <property type="match status" value="1"/>
</dbReference>
<dbReference type="RefSeq" id="WP_168486453.1">
    <property type="nucleotide sequence ID" value="NZ_JAAZSQ010000009.1"/>
</dbReference>
<comment type="function">
    <text evidence="2">Antitoxin component of a type II toxin-antitoxin (TA) system.</text>
</comment>
<dbReference type="InterPro" id="IPR006442">
    <property type="entry name" value="Antitoxin_Phd/YefM"/>
</dbReference>